<feature type="binding site" evidence="10">
    <location>
        <position position="119"/>
    </location>
    <ligand>
        <name>substrate</name>
    </ligand>
</feature>
<evidence type="ECO:0000313" key="12">
    <source>
        <dbReference type="EMBL" id="SFZ93547.1"/>
    </source>
</evidence>
<protein>
    <recommendedName>
        <fullName evidence="3 11">Beta-glucosidase</fullName>
        <ecNumber evidence="3 11">3.2.1.21</ecNumber>
    </recommendedName>
</protein>
<evidence type="ECO:0000256" key="6">
    <source>
        <dbReference type="ARBA" id="ARBA00023277"/>
    </source>
</evidence>
<accession>A0A1K2IPC3</accession>
<evidence type="ECO:0000256" key="1">
    <source>
        <dbReference type="ARBA" id="ARBA00000448"/>
    </source>
</evidence>
<dbReference type="InterPro" id="IPR001360">
    <property type="entry name" value="Glyco_hydro_1"/>
</dbReference>
<dbReference type="FunFam" id="3.20.20.80:FF:000011">
    <property type="entry name" value="Cytosolic beta-glucosidase"/>
    <property type="match status" value="1"/>
</dbReference>
<organism evidence="12 13">
    <name type="scientific">Flaviramulus basaltis</name>
    <dbReference type="NCBI Taxonomy" id="369401"/>
    <lineage>
        <taxon>Bacteria</taxon>
        <taxon>Pseudomonadati</taxon>
        <taxon>Bacteroidota</taxon>
        <taxon>Flavobacteriia</taxon>
        <taxon>Flavobacteriales</taxon>
        <taxon>Flavobacteriaceae</taxon>
        <taxon>Flaviramulus</taxon>
    </lineage>
</organism>
<dbReference type="InterPro" id="IPR017853">
    <property type="entry name" value="GH"/>
</dbReference>
<feature type="active site" description="Nucleophile" evidence="9">
    <location>
        <position position="366"/>
    </location>
</feature>
<dbReference type="PROSITE" id="PS00653">
    <property type="entry name" value="GLYCOSYL_HYDROL_F1_2"/>
    <property type="match status" value="1"/>
</dbReference>
<dbReference type="PANTHER" id="PTHR10353">
    <property type="entry name" value="GLYCOSYL HYDROLASE"/>
    <property type="match status" value="1"/>
</dbReference>
<dbReference type="Gene3D" id="3.20.20.80">
    <property type="entry name" value="Glycosidases"/>
    <property type="match status" value="1"/>
</dbReference>
<name>A0A1K2IPC3_9FLAO</name>
<dbReference type="RefSeq" id="WP_084647967.1">
    <property type="nucleotide sequence ID" value="NZ_FPKV01000003.1"/>
</dbReference>
<comment type="catalytic activity">
    <reaction evidence="1 11">
        <text>Hydrolysis of terminal, non-reducing beta-D-glucosyl residues with release of beta-D-glucose.</text>
        <dbReference type="EC" id="3.2.1.21"/>
    </reaction>
</comment>
<feature type="binding site" evidence="10">
    <location>
        <position position="412"/>
    </location>
    <ligand>
        <name>substrate</name>
    </ligand>
</feature>
<dbReference type="PRINTS" id="PR00131">
    <property type="entry name" value="GLHYDRLASE1"/>
</dbReference>
<dbReference type="EC" id="3.2.1.21" evidence="3 11"/>
<keyword evidence="13" id="KW-1185">Reference proteome</keyword>
<keyword evidence="4 11" id="KW-0378">Hydrolase</keyword>
<sequence>MKKFPNDFIWGIATSSYQIEGATAIDGKGPSIWDAFSRIPGKTHNGETGEVACDHYHRFKEDIQLMKNIGIKAYRFSIAWSRIMPTGKETINEEGISFYNNLIDTLIEADITPWVTLYHWDLPLALQLEDDGWLGDSMPDYFAAYADVCFERFGDRVKNWITLNEPWVVAILGYGQGVLAPGRISSSEPYLAGHYLILAHGKAVNIYRSKYKHQNGLIGITNNCDWREPLTNSKEDKDAAERALEFFLAWFADPIYKGDYPMVMKERLGNRLPVFSEDEKEMITGSSDFFGLNHYTTMYASNSNGIIKEGSVYGNGGISKDQGVDLSLDKNWNLTLMQWAVVPWGCKKLLHWINERYNHPNIYITENGCAYADEIIDGQVNDQERLDFYQSYLKVCNEAINEGVKLKGYFAWSFMDNFEWALGYEKRFGLHYVDFKTLERLPKKSAYWYKDAISKNSVDF</sequence>
<feature type="binding site" evidence="10">
    <location>
        <begin position="419"/>
        <end position="420"/>
    </location>
    <ligand>
        <name>substrate</name>
    </ligand>
</feature>
<proteinExistence type="inferred from homology"/>
<feature type="binding site" evidence="10">
    <location>
        <position position="164"/>
    </location>
    <ligand>
        <name>substrate</name>
    </ligand>
</feature>
<evidence type="ECO:0000256" key="4">
    <source>
        <dbReference type="ARBA" id="ARBA00022801"/>
    </source>
</evidence>
<reference evidence="12 13" key="1">
    <citation type="submission" date="2016-10" db="EMBL/GenBank/DDBJ databases">
        <authorList>
            <person name="de Groot N.N."/>
        </authorList>
    </citation>
    <scope>NUCLEOTIDE SEQUENCE [LARGE SCALE GENOMIC DNA]</scope>
    <source>
        <strain evidence="12 13">DSM 18180</strain>
    </source>
</reference>
<dbReference type="AlphaFoldDB" id="A0A1K2IPC3"/>
<evidence type="ECO:0000256" key="10">
    <source>
        <dbReference type="PIRSR" id="PIRSR617736-2"/>
    </source>
</evidence>
<keyword evidence="8" id="KW-0624">Polysaccharide degradation</keyword>
<dbReference type="EMBL" id="FPKV01000003">
    <property type="protein sequence ID" value="SFZ93547.1"/>
    <property type="molecule type" value="Genomic_DNA"/>
</dbReference>
<gene>
    <name evidence="12" type="ORF">SAMN05428642_103196</name>
</gene>
<feature type="binding site" evidence="10">
    <location>
        <position position="295"/>
    </location>
    <ligand>
        <name>substrate</name>
    </ligand>
</feature>
<evidence type="ECO:0000256" key="8">
    <source>
        <dbReference type="ARBA" id="ARBA00023326"/>
    </source>
</evidence>
<evidence type="ECO:0000313" key="13">
    <source>
        <dbReference type="Proteomes" id="UP000182544"/>
    </source>
</evidence>
<keyword evidence="7 11" id="KW-0326">Glycosidase</keyword>
<dbReference type="GO" id="GO:0008422">
    <property type="term" value="F:beta-glucosidase activity"/>
    <property type="evidence" value="ECO:0007669"/>
    <property type="project" value="UniProtKB-EC"/>
</dbReference>
<evidence type="ECO:0000256" key="2">
    <source>
        <dbReference type="ARBA" id="ARBA00010838"/>
    </source>
</evidence>
<evidence type="ECO:0000256" key="5">
    <source>
        <dbReference type="ARBA" id="ARBA00023001"/>
    </source>
</evidence>
<dbReference type="Proteomes" id="UP000182544">
    <property type="component" value="Unassembled WGS sequence"/>
</dbReference>
<dbReference type="PANTHER" id="PTHR10353:SF36">
    <property type="entry name" value="LP05116P"/>
    <property type="match status" value="1"/>
</dbReference>
<feature type="active site" description="Proton donor" evidence="9">
    <location>
        <position position="165"/>
    </location>
</feature>
<feature type="binding site" evidence="10">
    <location>
        <position position="18"/>
    </location>
    <ligand>
        <name>substrate</name>
    </ligand>
</feature>
<evidence type="ECO:0000256" key="9">
    <source>
        <dbReference type="PIRSR" id="PIRSR617736-1"/>
    </source>
</evidence>
<dbReference type="Pfam" id="PF00232">
    <property type="entry name" value="Glyco_hydro_1"/>
    <property type="match status" value="1"/>
</dbReference>
<keyword evidence="6" id="KW-0119">Carbohydrate metabolism</keyword>
<dbReference type="SUPFAM" id="SSF51445">
    <property type="entry name" value="(Trans)glycosidases"/>
    <property type="match status" value="1"/>
</dbReference>
<dbReference type="OrthoDB" id="9765195at2"/>
<dbReference type="GO" id="GO:0030245">
    <property type="term" value="P:cellulose catabolic process"/>
    <property type="evidence" value="ECO:0007669"/>
    <property type="project" value="UniProtKB-KW"/>
</dbReference>
<dbReference type="NCBIfam" id="TIGR03356">
    <property type="entry name" value="BGL"/>
    <property type="match status" value="1"/>
</dbReference>
<dbReference type="STRING" id="369401.SAMN05428642_103196"/>
<evidence type="ECO:0000256" key="11">
    <source>
        <dbReference type="RuleBase" id="RU361175"/>
    </source>
</evidence>
<dbReference type="InterPro" id="IPR017736">
    <property type="entry name" value="Glyco_hydro_1_beta-glucosidase"/>
</dbReference>
<comment type="similarity">
    <text evidence="2 11">Belongs to the glycosyl hydrolase 1 family.</text>
</comment>
<keyword evidence="5" id="KW-0136">Cellulose degradation</keyword>
<evidence type="ECO:0000256" key="3">
    <source>
        <dbReference type="ARBA" id="ARBA00012744"/>
    </source>
</evidence>
<dbReference type="InterPro" id="IPR033132">
    <property type="entry name" value="GH_1_N_CS"/>
</dbReference>
<evidence type="ECO:0000256" key="7">
    <source>
        <dbReference type="ARBA" id="ARBA00023295"/>
    </source>
</evidence>